<evidence type="ECO:0000256" key="5">
    <source>
        <dbReference type="ARBA" id="ARBA00022833"/>
    </source>
</evidence>
<dbReference type="SMART" id="SM00249">
    <property type="entry name" value="PHD"/>
    <property type="match status" value="1"/>
</dbReference>
<keyword evidence="3 7" id="KW-0479">Metal-binding</keyword>
<organism evidence="11">
    <name type="scientific">Amphimedon queenslandica</name>
    <name type="common">Sponge</name>
    <dbReference type="NCBI Taxonomy" id="400682"/>
    <lineage>
        <taxon>Eukaryota</taxon>
        <taxon>Metazoa</taxon>
        <taxon>Porifera</taxon>
        <taxon>Demospongiae</taxon>
        <taxon>Heteroscleromorpha</taxon>
        <taxon>Haplosclerida</taxon>
        <taxon>Niphatidae</taxon>
        <taxon>Amphimedon</taxon>
    </lineage>
</organism>
<feature type="binding site" evidence="7">
    <location>
        <position position="371"/>
    </location>
    <ligand>
        <name>Zn(2+)</name>
        <dbReference type="ChEBI" id="CHEBI:29105"/>
        <label>1</label>
    </ligand>
</feature>
<feature type="compositionally biased region" description="Polar residues" evidence="9">
    <location>
        <begin position="223"/>
        <end position="279"/>
    </location>
</feature>
<feature type="region of interest" description="Disordered" evidence="9">
    <location>
        <begin position="211"/>
        <end position="333"/>
    </location>
</feature>
<dbReference type="InterPro" id="IPR019787">
    <property type="entry name" value="Znf_PHD-finger"/>
</dbReference>
<evidence type="ECO:0000256" key="3">
    <source>
        <dbReference type="ARBA" id="ARBA00022723"/>
    </source>
</evidence>
<dbReference type="STRING" id="400682.A0A1X7UV60"/>
<evidence type="ECO:0000256" key="9">
    <source>
        <dbReference type="SAM" id="MobiDB-lite"/>
    </source>
</evidence>
<dbReference type="InterPro" id="IPR019786">
    <property type="entry name" value="Zinc_finger_PHD-type_CS"/>
</dbReference>
<evidence type="ECO:0000259" key="10">
    <source>
        <dbReference type="PROSITE" id="PS50016"/>
    </source>
</evidence>
<sequence length="419" mass="46145">MQVVTELMASTFVMRRRDIIENPCDVCTLFVKYPFLGNVQQLMLEMCRIADDDEWNIKGEVKWTEMQIRIMKQATLEASHNKRLRDKLEEWETSDCNHSLLSVIALTYLLPDKTRPDSEKMIYFTNGASNLSSIISERKQPQPFALVTGNIHSPEQAFLAVDCNLIGEVPLDAIPLYIVAAYFVFNICYIKGCHNVFAFFEALLFPVTGSSTVTKGSNGNGETGSTATRRGTVTKVSNENGETGSTATRRSTVTKGSNGNGETRSTATRRGTVTKGSNNDDGETGVTATRRGTVTKGSNGNGETGSTAAKRGTVAKGSTVTKRSNGNEETGVTATRRGTVTKTMDNPETRKTVRRGTATVESMEEIGFCYCGRPEEGDMVACDGKSCKYTWFHITCLRLKSLPKTKYWFCPDCKVLQHN</sequence>
<feature type="binding site" evidence="7">
    <location>
        <position position="413"/>
    </location>
    <ligand>
        <name>Zn(2+)</name>
        <dbReference type="ChEBI" id="CHEBI:29105"/>
        <label>2</label>
    </ligand>
</feature>
<comment type="subcellular location">
    <subcellularLocation>
        <location evidence="1">Nucleus</location>
    </subcellularLocation>
</comment>
<feature type="domain" description="PHD-type" evidence="10">
    <location>
        <begin position="366"/>
        <end position="416"/>
    </location>
</feature>
<feature type="binding site" evidence="7">
    <location>
        <position position="387"/>
    </location>
    <ligand>
        <name>Zn(2+)</name>
        <dbReference type="ChEBI" id="CHEBI:29105"/>
        <label>2</label>
    </ligand>
</feature>
<feature type="binding site" evidence="7">
    <location>
        <position position="410"/>
    </location>
    <ligand>
        <name>Zn(2+)</name>
        <dbReference type="ChEBI" id="CHEBI:29105"/>
        <label>2</label>
    </ligand>
</feature>
<protein>
    <recommendedName>
        <fullName evidence="10">PHD-type domain-containing protein</fullName>
    </recommendedName>
</protein>
<evidence type="ECO:0000256" key="7">
    <source>
        <dbReference type="PIRSR" id="PIRSR628651-51"/>
    </source>
</evidence>
<dbReference type="GO" id="GO:0008270">
    <property type="term" value="F:zinc ion binding"/>
    <property type="evidence" value="ECO:0007669"/>
    <property type="project" value="UniProtKB-KW"/>
</dbReference>
<dbReference type="CDD" id="cd15505">
    <property type="entry name" value="PHD_ING"/>
    <property type="match status" value="1"/>
</dbReference>
<dbReference type="GO" id="GO:0005634">
    <property type="term" value="C:nucleus"/>
    <property type="evidence" value="ECO:0007669"/>
    <property type="project" value="UniProtKB-SubCell"/>
</dbReference>
<dbReference type="InterPro" id="IPR011011">
    <property type="entry name" value="Znf_FYVE_PHD"/>
</dbReference>
<proteinExistence type="inferred from homology"/>
<feature type="compositionally biased region" description="Polar residues" evidence="9">
    <location>
        <begin position="316"/>
        <end position="328"/>
    </location>
</feature>
<evidence type="ECO:0000256" key="8">
    <source>
        <dbReference type="PROSITE-ProRule" id="PRU00146"/>
    </source>
</evidence>
<evidence type="ECO:0000256" key="6">
    <source>
        <dbReference type="ARBA" id="ARBA00023242"/>
    </source>
</evidence>
<keyword evidence="4 8" id="KW-0863">Zinc-finger</keyword>
<dbReference type="PROSITE" id="PS01359">
    <property type="entry name" value="ZF_PHD_1"/>
    <property type="match status" value="1"/>
</dbReference>
<feature type="binding site" evidence="7">
    <location>
        <position position="393"/>
    </location>
    <ligand>
        <name>Zn(2+)</name>
        <dbReference type="ChEBI" id="CHEBI:29105"/>
        <label>1</label>
    </ligand>
</feature>
<name>A0A1X7UV60_AMPQE</name>
<feature type="binding site" evidence="7">
    <location>
        <position position="369"/>
    </location>
    <ligand>
        <name>Zn(2+)</name>
        <dbReference type="ChEBI" id="CHEBI:29105"/>
        <label>1</label>
    </ligand>
</feature>
<dbReference type="InParanoid" id="A0A1X7UV60"/>
<dbReference type="AlphaFoldDB" id="A0A1X7UV60"/>
<feature type="compositionally biased region" description="Low complexity" evidence="9">
    <location>
        <begin position="284"/>
        <end position="295"/>
    </location>
</feature>
<feature type="binding site" evidence="7">
    <location>
        <position position="382"/>
    </location>
    <ligand>
        <name>Zn(2+)</name>
        <dbReference type="ChEBI" id="CHEBI:29105"/>
        <label>2</label>
    </ligand>
</feature>
<dbReference type="OrthoDB" id="6367956at2759"/>
<dbReference type="PROSITE" id="PS50016">
    <property type="entry name" value="ZF_PHD_2"/>
    <property type="match status" value="1"/>
</dbReference>
<dbReference type="InterPro" id="IPR013083">
    <property type="entry name" value="Znf_RING/FYVE/PHD"/>
</dbReference>
<keyword evidence="6" id="KW-0539">Nucleus</keyword>
<evidence type="ECO:0000256" key="2">
    <source>
        <dbReference type="ARBA" id="ARBA00010210"/>
    </source>
</evidence>
<dbReference type="PANTHER" id="PTHR10333">
    <property type="entry name" value="INHIBITOR OF GROWTH PROTEIN"/>
    <property type="match status" value="1"/>
</dbReference>
<evidence type="ECO:0000256" key="1">
    <source>
        <dbReference type="ARBA" id="ARBA00004123"/>
    </source>
</evidence>
<evidence type="ECO:0000313" key="11">
    <source>
        <dbReference type="EnsemblMetazoa" id="Aqu2.1.31663_001"/>
    </source>
</evidence>
<evidence type="ECO:0000256" key="4">
    <source>
        <dbReference type="ARBA" id="ARBA00022771"/>
    </source>
</evidence>
<dbReference type="EnsemblMetazoa" id="Aqu2.1.31663_001">
    <property type="protein sequence ID" value="Aqu2.1.31663_001"/>
    <property type="gene ID" value="Aqu2.1.31663"/>
</dbReference>
<dbReference type="Gene3D" id="3.30.40.10">
    <property type="entry name" value="Zinc/RING finger domain, C3HC4 (zinc finger)"/>
    <property type="match status" value="1"/>
</dbReference>
<accession>A0A1X7UV60</accession>
<reference evidence="11" key="1">
    <citation type="submission" date="2017-05" db="UniProtKB">
        <authorList>
            <consortium name="EnsemblMetazoa"/>
        </authorList>
    </citation>
    <scope>IDENTIFICATION</scope>
</reference>
<feature type="binding site" evidence="7">
    <location>
        <position position="396"/>
    </location>
    <ligand>
        <name>Zn(2+)</name>
        <dbReference type="ChEBI" id="CHEBI:29105"/>
        <label>1</label>
    </ligand>
</feature>
<dbReference type="SUPFAM" id="SSF57903">
    <property type="entry name" value="FYVE/PHD zinc finger"/>
    <property type="match status" value="1"/>
</dbReference>
<dbReference type="InterPro" id="IPR001965">
    <property type="entry name" value="Znf_PHD"/>
</dbReference>
<comment type="similarity">
    <text evidence="2">Belongs to the ING family.</text>
</comment>
<keyword evidence="5 7" id="KW-0862">Zinc</keyword>
<dbReference type="InterPro" id="IPR028651">
    <property type="entry name" value="ING_fam"/>
</dbReference>